<dbReference type="Pfam" id="PF24889">
    <property type="entry name" value="CCTL2_WNK"/>
    <property type="match status" value="1"/>
</dbReference>
<gene>
    <name evidence="13" type="ORF">CEUTPL_LOCUS8271</name>
</gene>
<feature type="region of interest" description="Disordered" evidence="11">
    <location>
        <begin position="1849"/>
        <end position="1899"/>
    </location>
</feature>
<feature type="compositionally biased region" description="Low complexity" evidence="11">
    <location>
        <begin position="1476"/>
        <end position="1534"/>
    </location>
</feature>
<dbReference type="PROSITE" id="PS00108">
    <property type="entry name" value="PROTEIN_KINASE_ST"/>
    <property type="match status" value="1"/>
</dbReference>
<keyword evidence="14" id="KW-1185">Reference proteome</keyword>
<comment type="catalytic activity">
    <reaction evidence="8">
        <text>L-threonyl-[protein] + ATP = O-phospho-L-threonyl-[protein] + ADP + H(+)</text>
        <dbReference type="Rhea" id="RHEA:46608"/>
        <dbReference type="Rhea" id="RHEA-COMP:11060"/>
        <dbReference type="Rhea" id="RHEA-COMP:11605"/>
        <dbReference type="ChEBI" id="CHEBI:15378"/>
        <dbReference type="ChEBI" id="CHEBI:30013"/>
        <dbReference type="ChEBI" id="CHEBI:30616"/>
        <dbReference type="ChEBI" id="CHEBI:61977"/>
        <dbReference type="ChEBI" id="CHEBI:456216"/>
        <dbReference type="EC" id="2.7.11.1"/>
    </reaction>
</comment>
<feature type="region of interest" description="Disordered" evidence="11">
    <location>
        <begin position="1753"/>
        <end position="1796"/>
    </location>
</feature>
<feature type="compositionally biased region" description="Gly residues" evidence="11">
    <location>
        <begin position="100"/>
        <end position="110"/>
    </location>
</feature>
<feature type="compositionally biased region" description="Basic residues" evidence="11">
    <location>
        <begin position="242"/>
        <end position="261"/>
    </location>
</feature>
<feature type="region of interest" description="Disordered" evidence="11">
    <location>
        <begin position="1288"/>
        <end position="1378"/>
    </location>
</feature>
<feature type="region of interest" description="Disordered" evidence="11">
    <location>
        <begin position="228"/>
        <end position="281"/>
    </location>
</feature>
<feature type="region of interest" description="Disordered" evidence="11">
    <location>
        <begin position="1973"/>
        <end position="2000"/>
    </location>
</feature>
<organism evidence="13 14">
    <name type="scientific">Ceutorhynchus assimilis</name>
    <name type="common">cabbage seed weevil</name>
    <dbReference type="NCBI Taxonomy" id="467358"/>
    <lineage>
        <taxon>Eukaryota</taxon>
        <taxon>Metazoa</taxon>
        <taxon>Ecdysozoa</taxon>
        <taxon>Arthropoda</taxon>
        <taxon>Hexapoda</taxon>
        <taxon>Insecta</taxon>
        <taxon>Pterygota</taxon>
        <taxon>Neoptera</taxon>
        <taxon>Endopterygota</taxon>
        <taxon>Coleoptera</taxon>
        <taxon>Polyphaga</taxon>
        <taxon>Cucujiformia</taxon>
        <taxon>Curculionidae</taxon>
        <taxon>Ceutorhynchinae</taxon>
        <taxon>Ceutorhynchus</taxon>
    </lineage>
</organism>
<feature type="compositionally biased region" description="Polar residues" evidence="11">
    <location>
        <begin position="1787"/>
        <end position="1796"/>
    </location>
</feature>
<dbReference type="Gene3D" id="1.10.510.10">
    <property type="entry name" value="Transferase(Phosphotransferase) domain 1"/>
    <property type="match status" value="1"/>
</dbReference>
<dbReference type="SUPFAM" id="SSF56112">
    <property type="entry name" value="Protein kinase-like (PK-like)"/>
    <property type="match status" value="1"/>
</dbReference>
<feature type="compositionally biased region" description="Low complexity" evidence="11">
    <location>
        <begin position="1300"/>
        <end position="1315"/>
    </location>
</feature>
<dbReference type="Pfam" id="PF00069">
    <property type="entry name" value="Pkinase"/>
    <property type="match status" value="1"/>
</dbReference>
<keyword evidence="6" id="KW-0418">Kinase</keyword>
<dbReference type="CDD" id="cd13983">
    <property type="entry name" value="STKc_WNK"/>
    <property type="match status" value="1"/>
</dbReference>
<evidence type="ECO:0000256" key="8">
    <source>
        <dbReference type="ARBA" id="ARBA00047899"/>
    </source>
</evidence>
<dbReference type="PROSITE" id="PS50011">
    <property type="entry name" value="PROTEIN_KINASE_DOM"/>
    <property type="match status" value="1"/>
</dbReference>
<name>A0A9N9QF34_9CUCU</name>
<evidence type="ECO:0000256" key="10">
    <source>
        <dbReference type="SAM" id="Coils"/>
    </source>
</evidence>
<feature type="region of interest" description="Disordered" evidence="11">
    <location>
        <begin position="2401"/>
        <end position="2453"/>
    </location>
</feature>
<feature type="compositionally biased region" description="Basic and acidic residues" evidence="11">
    <location>
        <begin position="2995"/>
        <end position="3008"/>
    </location>
</feature>
<feature type="compositionally biased region" description="Low complexity" evidence="11">
    <location>
        <begin position="978"/>
        <end position="1233"/>
    </location>
</feature>
<feature type="region of interest" description="Disordered" evidence="11">
    <location>
        <begin position="2977"/>
        <end position="3008"/>
    </location>
</feature>
<feature type="compositionally biased region" description="Low complexity" evidence="11">
    <location>
        <begin position="2418"/>
        <end position="2453"/>
    </location>
</feature>
<feature type="region of interest" description="Disordered" evidence="11">
    <location>
        <begin position="421"/>
        <end position="445"/>
    </location>
</feature>
<feature type="compositionally biased region" description="Low complexity" evidence="11">
    <location>
        <begin position="2285"/>
        <end position="2312"/>
    </location>
</feature>
<dbReference type="Gene3D" id="3.30.200.20">
    <property type="entry name" value="Phosphorylase Kinase, domain 1"/>
    <property type="match status" value="1"/>
</dbReference>
<dbReference type="InterPro" id="IPR000719">
    <property type="entry name" value="Prot_kinase_dom"/>
</dbReference>
<dbReference type="InterPro" id="IPR050588">
    <property type="entry name" value="WNK_Ser-Thr_kinase"/>
</dbReference>
<feature type="compositionally biased region" description="Polar residues" evidence="11">
    <location>
        <begin position="2538"/>
        <end position="2549"/>
    </location>
</feature>
<feature type="compositionally biased region" description="Low complexity" evidence="11">
    <location>
        <begin position="2521"/>
        <end position="2537"/>
    </location>
</feature>
<dbReference type="InterPro" id="IPR011009">
    <property type="entry name" value="Kinase-like_dom_sf"/>
</dbReference>
<dbReference type="SMART" id="SM00220">
    <property type="entry name" value="S_TKc"/>
    <property type="match status" value="1"/>
</dbReference>
<feature type="compositionally biased region" description="Low complexity" evidence="11">
    <location>
        <begin position="1241"/>
        <end position="1262"/>
    </location>
</feature>
<evidence type="ECO:0000256" key="3">
    <source>
        <dbReference type="ARBA" id="ARBA00022527"/>
    </source>
</evidence>
<protein>
    <recommendedName>
        <fullName evidence="2">non-specific serine/threonine protein kinase</fullName>
        <ecNumber evidence="2">2.7.11.1</ecNumber>
    </recommendedName>
</protein>
<dbReference type="FunFam" id="1.10.510.10:FF:000006">
    <property type="entry name" value="Serine/threonine-protein kinase WNK1 isoform 2"/>
    <property type="match status" value="1"/>
</dbReference>
<feature type="compositionally biased region" description="Pro residues" evidence="11">
    <location>
        <begin position="2504"/>
        <end position="2515"/>
    </location>
</feature>
<evidence type="ECO:0000256" key="4">
    <source>
        <dbReference type="ARBA" id="ARBA00022679"/>
    </source>
</evidence>
<accession>A0A9N9QF34</accession>
<keyword evidence="5" id="KW-0547">Nucleotide-binding</keyword>
<keyword evidence="10" id="KW-0175">Coiled coil</keyword>
<feature type="region of interest" description="Disordered" evidence="11">
    <location>
        <begin position="978"/>
        <end position="1262"/>
    </location>
</feature>
<feature type="compositionally biased region" description="Low complexity" evidence="11">
    <location>
        <begin position="2488"/>
        <end position="2503"/>
    </location>
</feature>
<evidence type="ECO:0000256" key="7">
    <source>
        <dbReference type="ARBA" id="ARBA00022840"/>
    </source>
</evidence>
<sequence>MSGHTYKKKLLFHSGFSATKQLKRKKSTAFILDLNKRPVGYSYNGSSESKGLAGVLRAPRCSACHPEKKGITGQSCPKLHQGSTTFATIPRGKGSSVDSGTGGGSSGGSSSGSRGRGPLFWSRSLTSSAGKKSETGRQKRATSVASVEVGEEAALVQSAVAPPRKNKDERPQSTSCTNDLSTRNSTPFKVDDIEFIDQFSSGQDVSKISKGYHTLDSDNDFNEIKEQSVEDDAFKTPPNKLQKAKAKSKTASSKKKNKKVKGIQEAPSPDMKNQKSPPKEQITTVKTVKTDTDTIKVVSVTTSLNRYTFMKLMDNEKPPDNHFGKKIRTHSCSSIPYDNLIENLAPFRKRFCNVQLFNDKDEKEQQNEKEIVFTPDSAPPATGTECDSDVHCIVASILDEVLDMAVEIIQKNQLLCKSEVADKSGSEPSGDQVEEQKEQDQKVEEEFEYKSRIRCNTGDILSSLYTPKITHAPSSDTLIDAKSFVEDYEEYHDSCSEMPDSELAVNQIMNELSDSVEKAVAERQRQKRKKDKFVKHSGVTSLIPIETDSNAEDDIDLQQNDMRLLEVGAMYNIPKNLFQSAEMMEITEQTIDRHDENADSNLEVEQPVVVNLKERPVGKEDDDDVYRPIAVSPDGRFFKYEEEIGRGSFKTVYRGLDTQTGVAVAWCELQEKKLNKAERQRFREEAEMLKKLQHPNIVRFYNYWESSAAKKKNIVLVTELMLSGTLKTYLRRFKKINPKVLKSWCRQILKGLAFLHSRSPPIIHRDLKCDNIFITGTTGSVKIGDLGLATLKNRSFAKSVIGTPEFMAPEMYEEHYDEGVDVYAFGMCMLEMATSEYPYSECTGPAQIYKKVISGVKPASFEKVQNPEVKDVIENCIRPRKEDRPKVKDLLQHAFFEEDVGLKAKSGIIFEEDANTVSQLLKTQIMQINKEREKKDKQNKEQEAMAQQLQYQQYLQQQAEQQQQQQLSQQQSSQQQYQQQPQYQQQSSMVQPDQQPQYQQQTTMIQADQQPQYQQQTSIGQPDQQQQYQQQPSMIQPDQQPQYQQQPGMIQPDQQHQYQQQPSMIQPDQQQQYQQQPSMIQQEQQPQYQQQPTMIQTDQQAQYQQQPSMIHPDQQPQYQQQSTMIQPDQQHQYQQQTTMIQPDQHQQYQHQPSMIQSDQQPQYQQQSSIIQPDKHQQYQQQPSMIQPEPQQQYQQQPGSIQQVQQEQPYQQQTNVVQQQPNVVQQQPNVVQQQAPPEHQHQYSQQPLPEMQQQYSQQPAQQQIIQPVPPENNLSENKLFLQQQNVVFQPPPQTQQPPPQQTQQSQSQSQHVLPSPNQSQHVLPTQTQSQHVLPPQTQSQHVMPPQSQSQHVLPPQAQPGPSADQSQMQSPPTVQIQRQQSLDPNNIHSQTIVHKQTAPTQFVQQNYIQEGVAQHAEYLQANQENGTLKSISQPEFLHSAPVHNEQHRLSVDSQLEMQPAHNFQQQQQNYVSQPANYQQQQTYQQPQGQTYPTQPSYPDQQQQNQTYQAQPQSYTEQQQGQNYQSYSEQYQQYQQHPPADMAQQQFVQQHQQQQYQQPHHYQQQQIPCQQPSTYNQQYTQQSQQYITPPVEQQHPPQFVQQPNIDQQQLYQQQYAAQQNQSMQQHVHMQQQPIPVQQQQPIPVQQQQPIPVQQQQPIPVQQQVPVQQQQQLPVQPLPVQQQMPMQQQLPVQQQQIPVQQQQMPVHQQQQQPVVVQQAAELNQDIVHQQQCQQMGHRSSTTDIPPMNLEQLQQKLAAQSLKDQHRASTTSLPPMPNFDQAQLDHRRHSTVSQPASTQEYTQLQQQIIAEEFSQAQSIEEIPLQRSESTIENGLPTSQTEVGLTSDQLVATSNQQQTIASPTGQQNQPNNDDLDLSISEQDHSSSTGADLEPTKRRSTKRSSIRHRLLVDSVHVDGTVECRLLSKQQTISFKFNRLDTTPSDIIEGMTKQDLLKAGQHEKLRSNLQEVMNELKLRPDQVPQCDQSGSSSRDGHQRDETSSRILTSKFDQADDFQAIKTSLGDTIYQNLRCRESLNSSGTVSRKTSTASEYTPEHTYITNSNNRVVNLHQTNVSYTNESCVVAPQEVSSASNNDQEGETCKQDKEDVVDQADAFKTELVNSLKQKESPSLVPGQKVNLKVFVMSVDNGGENDKQNGSEEVTVEVQKTVAEVSPPEPLERIIKVNMEGDLKADNALLKSPQRKISRFLVSPVLSGQLDLPKDKEVELENSIPEAPLSGEAAPVVVTSLQTESQLNTQPSQSNFPAIDPQITQQTPPTSIPHSNTEVSPVQPAQLPQTNQQQAPLVASPQTGAVATPPATGPPSRKISAPESSTGLGIEKPVEQKISVCSLKEESTTGKGETGQVCGPELINTIEQLKISLDNLKNSSHPKKDEEPKKVQSNVDVSVIKQPPPSNQQPPASYVPTTQTPAAQQPQFIPPMSQQPQQVAPQPQAVSQLIQQPQQVPPQVISQSIQQVISQPQAISQQSQQVLAQPQAVQATSQTSQQQAPPMVPHHSQPPPTMQQQNQVPIPTQPGQPQQQYVPSNQAVPAQPQYSQAALTQAATQPQSVGSYTQPPQSHPPQMQQTPSIQSLPTQQMSQQPQSEPMASVPAHTQPMTNVANQQGYALPISNNQYGQAGQQIPPPNVPLLSNVMTVAPTQQPPPMNYQTGPIGQQPMTMTSPQQMVLPQVPTNQPSDVVYQQQQIYAQPMAASGSVQNLATAAQVTQPTMMQGGAGHFQSSMSIDENMQAYGQQKILPDLKHIVESGSNKNSQASTPQQQDMMYDLNFQRNLQQRLSTIPQTGQYVPNTTAPSSPHTLVSSLEFPLDGLSAAISLNKLRIESGSSPGSGVTSSEILSPVLESDQHSFHVTTSNVPSVQSSVDTKIKDLNDLNDQLKKINEKQHLEKQQALTEVSPQLQTLENKTVEAIDEAKRELKLELEKLHDSGTPVSQTLQESTTQEDTVTPLPTRERRVSRFKVSVITEPDQSKLIAPSAPESSNIEPDPKQSDTSLKDDPVIETPSQMVQVTSHSSSAPHGHDFTTVINTTFDSLKTTLVKSLPNTGDDLSTEEQVSQVRLVTTTFGITPQQTGTTDTLILTHTLPFNNSENTSLKKSLSYGDLKREIETILPINQTDEENVRRITLSGRRQSKTFRQFPQIIVEPPDNDSSLTTSMPDIRKSVQDSQKVIRKLSIVLNNVSDQNVSCPDLTDTKIYKMPNVHQLTRQKFGFLRPTESLRTRKTNTSIVLESQTSLRDLAVKKPIKRKKRVETPTEVIKRNWKVKHSKSMHNLLKEVPKTKVRDQNYYTIHSSDQFSRNFEGHYRTRHNSDGSCQQISHIENMGYYSRQSRPSPALQRTTCNCYSSLNSRSFSYQNLTSVDSFSPFNHPHTHYQPDFPYFERASPHYKPTVLHCELCQHYWQHSRCDRGAWPEQRCGCETREHVINHVVPIEEYLETYFDRNREETFEEMLNRQKAELNALMEAHRRQQLEYMGKYKRQKDRGDT</sequence>
<feature type="compositionally biased region" description="Low complexity" evidence="11">
    <location>
        <begin position="2550"/>
        <end position="2599"/>
    </location>
</feature>
<dbReference type="InterPro" id="IPR008271">
    <property type="entry name" value="Ser/Thr_kinase_AS"/>
</dbReference>
<feature type="coiled-coil region" evidence="10">
    <location>
        <begin position="3452"/>
        <end position="3479"/>
    </location>
</feature>
<feature type="region of interest" description="Disordered" evidence="11">
    <location>
        <begin position="2488"/>
        <end position="2604"/>
    </location>
</feature>
<dbReference type="FunFam" id="3.30.200.20:FF:000010">
    <property type="entry name" value="Serine/threonine-protein kinase WNK1 isoform 2"/>
    <property type="match status" value="1"/>
</dbReference>
<evidence type="ECO:0000313" key="13">
    <source>
        <dbReference type="EMBL" id="CAG9767712.1"/>
    </source>
</evidence>
<feature type="compositionally biased region" description="Polar residues" evidence="11">
    <location>
        <begin position="2244"/>
        <end position="2282"/>
    </location>
</feature>
<feature type="region of interest" description="Disordered" evidence="11">
    <location>
        <begin position="69"/>
        <end position="186"/>
    </location>
</feature>
<feature type="compositionally biased region" description="Basic and acidic residues" evidence="11">
    <location>
        <begin position="434"/>
        <end position="445"/>
    </location>
</feature>
<evidence type="ECO:0000313" key="14">
    <source>
        <dbReference type="Proteomes" id="UP001152799"/>
    </source>
</evidence>
<feature type="compositionally biased region" description="Polar residues" evidence="11">
    <location>
        <begin position="2940"/>
        <end position="2955"/>
    </location>
</feature>
<feature type="compositionally biased region" description="Polar residues" evidence="11">
    <location>
        <begin position="1362"/>
        <end position="1378"/>
    </location>
</feature>
<feature type="region of interest" description="Disordered" evidence="11">
    <location>
        <begin position="1460"/>
        <end position="1579"/>
    </location>
</feature>
<evidence type="ECO:0000259" key="12">
    <source>
        <dbReference type="PROSITE" id="PS50011"/>
    </source>
</evidence>
<keyword evidence="3" id="KW-0723">Serine/threonine-protein kinase</keyword>
<feature type="compositionally biased region" description="Polar residues" evidence="11">
    <location>
        <begin position="1316"/>
        <end position="1350"/>
    </location>
</feature>
<dbReference type="OrthoDB" id="4062651at2759"/>
<dbReference type="Proteomes" id="UP001152799">
    <property type="component" value="Chromosome 4"/>
</dbReference>
<dbReference type="PANTHER" id="PTHR13902">
    <property type="entry name" value="SERINE/THREONINE-PROTEIN KINASE WNK WITH NO LYSINE -RELATED"/>
    <property type="match status" value="1"/>
</dbReference>
<dbReference type="InterPro" id="IPR056865">
    <property type="entry name" value="CCTL2_WNK"/>
</dbReference>
<evidence type="ECO:0000256" key="6">
    <source>
        <dbReference type="ARBA" id="ARBA00022777"/>
    </source>
</evidence>
<dbReference type="GO" id="GO:0005524">
    <property type="term" value="F:ATP binding"/>
    <property type="evidence" value="ECO:0007669"/>
    <property type="project" value="UniProtKB-KW"/>
</dbReference>
<feature type="region of interest" description="Disordered" evidence="11">
    <location>
        <begin position="2244"/>
        <end position="2334"/>
    </location>
</feature>
<reference evidence="13" key="1">
    <citation type="submission" date="2022-01" db="EMBL/GenBank/DDBJ databases">
        <authorList>
            <person name="King R."/>
        </authorList>
    </citation>
    <scope>NUCLEOTIDE SEQUENCE</scope>
</reference>
<keyword evidence="7" id="KW-0067">ATP-binding</keyword>
<feature type="compositionally biased region" description="Polar residues" evidence="11">
    <location>
        <begin position="172"/>
        <end position="186"/>
    </location>
</feature>
<feature type="compositionally biased region" description="Basic and acidic residues" evidence="11">
    <location>
        <begin position="1987"/>
        <end position="1996"/>
    </location>
</feature>
<evidence type="ECO:0000256" key="2">
    <source>
        <dbReference type="ARBA" id="ARBA00012513"/>
    </source>
</evidence>
<comment type="catalytic activity">
    <reaction evidence="9">
        <text>L-seryl-[protein] + ATP = O-phospho-L-seryl-[protein] + ADP + H(+)</text>
        <dbReference type="Rhea" id="RHEA:17989"/>
        <dbReference type="Rhea" id="RHEA-COMP:9863"/>
        <dbReference type="Rhea" id="RHEA-COMP:11604"/>
        <dbReference type="ChEBI" id="CHEBI:15378"/>
        <dbReference type="ChEBI" id="CHEBI:29999"/>
        <dbReference type="ChEBI" id="CHEBI:30616"/>
        <dbReference type="ChEBI" id="CHEBI:83421"/>
        <dbReference type="ChEBI" id="CHEBI:456216"/>
        <dbReference type="EC" id="2.7.11.1"/>
    </reaction>
</comment>
<dbReference type="EMBL" id="OU892280">
    <property type="protein sequence ID" value="CAG9767712.1"/>
    <property type="molecule type" value="Genomic_DNA"/>
</dbReference>
<proteinExistence type="predicted"/>
<dbReference type="GO" id="GO:0004674">
    <property type="term" value="F:protein serine/threonine kinase activity"/>
    <property type="evidence" value="ECO:0007669"/>
    <property type="project" value="UniProtKB-KW"/>
</dbReference>
<feature type="domain" description="Protein kinase" evidence="12">
    <location>
        <begin position="638"/>
        <end position="896"/>
    </location>
</feature>
<feature type="compositionally biased region" description="Low complexity" evidence="11">
    <location>
        <begin position="1542"/>
        <end position="1579"/>
    </location>
</feature>
<evidence type="ECO:0000256" key="11">
    <source>
        <dbReference type="SAM" id="MobiDB-lite"/>
    </source>
</evidence>
<dbReference type="EC" id="2.7.11.1" evidence="2"/>
<comment type="cofactor">
    <cofactor evidence="1">
        <name>Mg(2+)</name>
        <dbReference type="ChEBI" id="CHEBI:18420"/>
    </cofactor>
</comment>
<keyword evidence="4" id="KW-0808">Transferase</keyword>
<evidence type="ECO:0000256" key="5">
    <source>
        <dbReference type="ARBA" id="ARBA00022741"/>
    </source>
</evidence>
<evidence type="ECO:0000256" key="1">
    <source>
        <dbReference type="ARBA" id="ARBA00001946"/>
    </source>
</evidence>
<feature type="region of interest" description="Disordered" evidence="11">
    <location>
        <begin position="2933"/>
        <end position="2960"/>
    </location>
</feature>
<feature type="compositionally biased region" description="Pro residues" evidence="11">
    <location>
        <begin position="1288"/>
        <end position="1299"/>
    </location>
</feature>
<feature type="compositionally biased region" description="Polar residues" evidence="11">
    <location>
        <begin position="1849"/>
        <end position="1867"/>
    </location>
</feature>
<feature type="region of interest" description="Disordered" evidence="11">
    <location>
        <begin position="1619"/>
        <end position="1649"/>
    </location>
</feature>
<evidence type="ECO:0000256" key="9">
    <source>
        <dbReference type="ARBA" id="ARBA00048679"/>
    </source>
</evidence>